<evidence type="ECO:0000256" key="1">
    <source>
        <dbReference type="ARBA" id="ARBA00022729"/>
    </source>
</evidence>
<evidence type="ECO:0000313" key="5">
    <source>
        <dbReference type="Proteomes" id="UP000001726"/>
    </source>
</evidence>
<evidence type="ECO:0000256" key="2">
    <source>
        <dbReference type="ARBA" id="ARBA00049989"/>
    </source>
</evidence>
<dbReference type="InterPro" id="IPR003467">
    <property type="entry name" value="Fimbrial_K88_FaeH"/>
</dbReference>
<dbReference type="OrthoDB" id="6522702at2"/>
<dbReference type="KEGG" id="eta:ETA_01640"/>
<evidence type="ECO:0000256" key="3">
    <source>
        <dbReference type="SAM" id="SignalP"/>
    </source>
</evidence>
<feature type="signal peptide" evidence="3">
    <location>
        <begin position="1"/>
        <end position="19"/>
    </location>
</feature>
<dbReference type="GO" id="GO:0007155">
    <property type="term" value="P:cell adhesion"/>
    <property type="evidence" value="ECO:0007669"/>
    <property type="project" value="InterPro"/>
</dbReference>
<dbReference type="eggNOG" id="ENOG50340SS">
    <property type="taxonomic scope" value="Bacteria"/>
</dbReference>
<sequence>MKKTLIVLALAAASGSAMAWTVSGSGGDFDLGGSLNPVEKVTPWEVKVGDALTGLDADIQKGQKTVNVNVRTAIPVLGIRTKENTAFRGQPGITPQIGFDNAVDIETFTGGVTTLTLAVKGGDSAEIGTMKVPFSAAAVVSVKRVDVKNCSQFNLYADESGGAFFGGLPKSLDSVSKQPEMLAKAILTNIANNFDSQNSTVIEGTRSISFSSGAATFSAYYASGIEAGKEIKIALNSPVSADAPLKWKASLPVIVTCM</sequence>
<proteinExistence type="inferred from homology"/>
<keyword evidence="1 3" id="KW-0732">Signal</keyword>
<dbReference type="AlphaFoldDB" id="B2VI82"/>
<dbReference type="RefSeq" id="WP_012439931.1">
    <property type="nucleotide sequence ID" value="NC_010694.1"/>
</dbReference>
<comment type="similarity">
    <text evidence="2">Belongs to the fimbrial K88 protein family.</text>
</comment>
<organism evidence="4 5">
    <name type="scientific">Erwinia tasmaniensis (strain DSM 17950 / CFBP 7177 / CIP 109463 / NCPPB 4357 / Et1/99)</name>
    <dbReference type="NCBI Taxonomy" id="465817"/>
    <lineage>
        <taxon>Bacteria</taxon>
        <taxon>Pseudomonadati</taxon>
        <taxon>Pseudomonadota</taxon>
        <taxon>Gammaproteobacteria</taxon>
        <taxon>Enterobacterales</taxon>
        <taxon>Erwiniaceae</taxon>
        <taxon>Erwinia</taxon>
    </lineage>
</organism>
<name>B2VI82_ERWT9</name>
<dbReference type="HOGENOM" id="CLU_091299_0_0_6"/>
<dbReference type="GO" id="GO:0009289">
    <property type="term" value="C:pilus"/>
    <property type="evidence" value="ECO:0007669"/>
    <property type="project" value="InterPro"/>
</dbReference>
<protein>
    <submittedName>
        <fullName evidence="4">K88 fimbrial protein AC</fullName>
    </submittedName>
</protein>
<accession>B2VI82</accession>
<dbReference type="EMBL" id="CU468135">
    <property type="protein sequence ID" value="CAO95210.1"/>
    <property type="molecule type" value="Genomic_DNA"/>
</dbReference>
<feature type="chain" id="PRO_5002784215" evidence="3">
    <location>
        <begin position="20"/>
        <end position="258"/>
    </location>
</feature>
<evidence type="ECO:0000313" key="4">
    <source>
        <dbReference type="EMBL" id="CAO95210.1"/>
    </source>
</evidence>
<gene>
    <name evidence="4" type="primary">faeG</name>
    <name evidence="4" type="ordered locus">ETA_01640</name>
</gene>
<keyword evidence="5" id="KW-1185">Reference proteome</keyword>
<dbReference type="Proteomes" id="UP000001726">
    <property type="component" value="Chromosome"/>
</dbReference>
<reference evidence="4 5" key="1">
    <citation type="journal article" date="2008" name="Environ. Microbiol.">
        <title>The genome of Erwinia tasmaniensis strain Et1/99, a non-pathogenic bacterium in the genus Erwinia.</title>
        <authorList>
            <person name="Kube M."/>
            <person name="Migdoll A.M."/>
            <person name="Mueller I."/>
            <person name="Kuhl H."/>
            <person name="Beck A."/>
            <person name="Reinhardt R."/>
            <person name="Geider K."/>
        </authorList>
    </citation>
    <scope>NUCLEOTIDE SEQUENCE [LARGE SCALE GENOMIC DNA]</scope>
    <source>
        <strain evidence="5">DSM 17950 / CFBP 7177 / CIP 109463 / NCPPB 4357 / Et1/99</strain>
    </source>
</reference>
<dbReference type="Pfam" id="PF02432">
    <property type="entry name" value="Fimbrial_K88"/>
    <property type="match status" value="1"/>
</dbReference>